<reference evidence="1 2" key="1">
    <citation type="submission" date="2018-09" db="EMBL/GenBank/DDBJ databases">
        <authorList>
            <person name="Wang X."/>
            <person name="Du Z."/>
        </authorList>
    </citation>
    <scope>NUCLEOTIDE SEQUENCE [LARGE SCALE GENOMIC DNA]</scope>
    <source>
        <strain evidence="1 2">N3</strain>
    </source>
</reference>
<protein>
    <submittedName>
        <fullName evidence="1">Uncharacterized protein</fullName>
    </submittedName>
</protein>
<keyword evidence="2" id="KW-1185">Reference proteome</keyword>
<dbReference type="EMBL" id="QXML01000013">
    <property type="protein sequence ID" value="RIW12596.1"/>
    <property type="molecule type" value="Genomic_DNA"/>
</dbReference>
<dbReference type="Proteomes" id="UP000283522">
    <property type="component" value="Unassembled WGS sequence"/>
</dbReference>
<name>A0A418PMV6_9BACT</name>
<proteinExistence type="predicted"/>
<dbReference type="AlphaFoldDB" id="A0A418PMV6"/>
<gene>
    <name evidence="1" type="ORF">D0X99_18975</name>
</gene>
<evidence type="ECO:0000313" key="2">
    <source>
        <dbReference type="Proteomes" id="UP000283522"/>
    </source>
</evidence>
<evidence type="ECO:0000313" key="1">
    <source>
        <dbReference type="EMBL" id="RIW12596.1"/>
    </source>
</evidence>
<organism evidence="1 2">
    <name type="scientific">Algoriphagus lacus</name>
    <dbReference type="NCBI Taxonomy" id="2056311"/>
    <lineage>
        <taxon>Bacteria</taxon>
        <taxon>Pseudomonadati</taxon>
        <taxon>Bacteroidota</taxon>
        <taxon>Cytophagia</taxon>
        <taxon>Cytophagales</taxon>
        <taxon>Cyclobacteriaceae</taxon>
        <taxon>Algoriphagus</taxon>
    </lineage>
</organism>
<sequence>MLPIAKWDEVIFTFLVLIRNNPSLNVDRFQSDYSETIIAIASNSFFHKFNPPFSILIIPLIRMTDW</sequence>
<comment type="caution">
    <text evidence="1">The sequence shown here is derived from an EMBL/GenBank/DDBJ whole genome shotgun (WGS) entry which is preliminary data.</text>
</comment>
<accession>A0A418PMV6</accession>